<dbReference type="InterPro" id="IPR006124">
    <property type="entry name" value="Metalloenzyme"/>
</dbReference>
<dbReference type="InterPro" id="IPR023665">
    <property type="entry name" value="ApgAM_prokaryotes"/>
</dbReference>
<keyword evidence="9" id="KW-1185">Reference proteome</keyword>
<protein>
    <submittedName>
        <fullName evidence="8">2,3-bisphosphoglycerate-independent phosphoglycerate mutase</fullName>
    </submittedName>
</protein>
<reference evidence="9" key="1">
    <citation type="submission" date="2017-04" db="EMBL/GenBank/DDBJ databases">
        <authorList>
            <person name="Varghese N."/>
            <person name="Submissions S."/>
        </authorList>
    </citation>
    <scope>NUCLEOTIDE SEQUENCE [LARGE SCALE GENOMIC DNA]</scope>
    <source>
        <strain evidence="9">K3S</strain>
    </source>
</reference>
<dbReference type="EMBL" id="FWZU01000001">
    <property type="protein sequence ID" value="SME90402.1"/>
    <property type="molecule type" value="Genomic_DNA"/>
</dbReference>
<gene>
    <name evidence="8" type="ORF">SAMN06295933_0378</name>
</gene>
<evidence type="ECO:0000313" key="8">
    <source>
        <dbReference type="EMBL" id="SME90402.1"/>
    </source>
</evidence>
<accession>A0A1X7C5K3</accession>
<dbReference type="InterPro" id="IPR017850">
    <property type="entry name" value="Alkaline_phosphatase_core_sf"/>
</dbReference>
<dbReference type="GO" id="GO:0006096">
    <property type="term" value="P:glycolytic process"/>
    <property type="evidence" value="ECO:0007669"/>
    <property type="project" value="UniProtKB-KW"/>
</dbReference>
<dbReference type="Gene3D" id="3.40.720.10">
    <property type="entry name" value="Alkaline Phosphatase, subunit A"/>
    <property type="match status" value="2"/>
</dbReference>
<name>A0A1X7C5K3_9BACT</name>
<feature type="domain" description="Metalloenzyme" evidence="7">
    <location>
        <begin position="1"/>
        <end position="385"/>
    </location>
</feature>
<comment type="catalytic activity">
    <reaction evidence="1">
        <text>(2R)-2-phosphoglycerate = (2R)-3-phosphoglycerate</text>
        <dbReference type="Rhea" id="RHEA:15901"/>
        <dbReference type="ChEBI" id="CHEBI:58272"/>
        <dbReference type="ChEBI" id="CHEBI:58289"/>
        <dbReference type="EC" id="5.4.2.12"/>
    </reaction>
</comment>
<keyword evidence="6" id="KW-0413">Isomerase</keyword>
<evidence type="ECO:0000256" key="2">
    <source>
        <dbReference type="ARBA" id="ARBA00002315"/>
    </source>
</evidence>
<dbReference type="Proteomes" id="UP000192906">
    <property type="component" value="Unassembled WGS sequence"/>
</dbReference>
<proteinExistence type="inferred from homology"/>
<dbReference type="NCBIfam" id="TIGR02535">
    <property type="entry name" value="hyp_Hser_kinase"/>
    <property type="match status" value="1"/>
</dbReference>
<dbReference type="GO" id="GO:0046872">
    <property type="term" value="F:metal ion binding"/>
    <property type="evidence" value="ECO:0007669"/>
    <property type="project" value="InterPro"/>
</dbReference>
<evidence type="ECO:0000256" key="6">
    <source>
        <dbReference type="ARBA" id="ARBA00023235"/>
    </source>
</evidence>
<dbReference type="InterPro" id="IPR004456">
    <property type="entry name" value="Pglycerate_mutase_ApgM"/>
</dbReference>
<dbReference type="NCBIfam" id="NF003242">
    <property type="entry name" value="PRK04200.1"/>
    <property type="match status" value="1"/>
</dbReference>
<dbReference type="NCBIfam" id="TIGR00306">
    <property type="entry name" value="apgM"/>
    <property type="match status" value="1"/>
</dbReference>
<dbReference type="RefSeq" id="WP_085097483.1">
    <property type="nucleotide sequence ID" value="NZ_FWZU01000001.1"/>
</dbReference>
<dbReference type="PANTHER" id="PTHR31209">
    <property type="entry name" value="COFACTOR-INDEPENDENT PHOSPHOGLYCERATE MUTASE"/>
    <property type="match status" value="1"/>
</dbReference>
<dbReference type="CDD" id="cd16011">
    <property type="entry name" value="iPGM_like"/>
    <property type="match status" value="1"/>
</dbReference>
<comment type="function">
    <text evidence="2">Catalyzes the interconversion of 2-phosphoglycerate and 3-phosphoglycerate.</text>
</comment>
<dbReference type="SUPFAM" id="SSF53649">
    <property type="entry name" value="Alkaline phosphatase-like"/>
    <property type="match status" value="1"/>
</dbReference>
<dbReference type="Pfam" id="PF10143">
    <property type="entry name" value="PhosphMutase"/>
    <property type="match status" value="1"/>
</dbReference>
<evidence type="ECO:0000259" key="7">
    <source>
        <dbReference type="Pfam" id="PF01676"/>
    </source>
</evidence>
<comment type="pathway">
    <text evidence="3">Carbohydrate degradation.</text>
</comment>
<dbReference type="PIRSF" id="PIRSF006392">
    <property type="entry name" value="IPGAM_arch"/>
    <property type="match status" value="1"/>
</dbReference>
<dbReference type="PANTHER" id="PTHR31209:SF4">
    <property type="entry name" value="2,3-BISPHOSPHOGLYCERATE-INDEPENDENT PHOSPHOGLYCERATE MUTASE"/>
    <property type="match status" value="1"/>
</dbReference>
<dbReference type="Pfam" id="PF01676">
    <property type="entry name" value="Metalloenzyme"/>
    <property type="match status" value="1"/>
</dbReference>
<dbReference type="STRING" id="1519643.SAMN06295933_0378"/>
<evidence type="ECO:0000256" key="1">
    <source>
        <dbReference type="ARBA" id="ARBA00000370"/>
    </source>
</evidence>
<dbReference type="OrthoDB" id="9804453at2"/>
<keyword evidence="5" id="KW-0324">Glycolysis</keyword>
<evidence type="ECO:0000313" key="9">
    <source>
        <dbReference type="Proteomes" id="UP000192906"/>
    </source>
</evidence>
<organism evidence="8 9">
    <name type="scientific">Desulfovibrio gilichinskyi</name>
    <dbReference type="NCBI Taxonomy" id="1519643"/>
    <lineage>
        <taxon>Bacteria</taxon>
        <taxon>Pseudomonadati</taxon>
        <taxon>Thermodesulfobacteriota</taxon>
        <taxon>Desulfovibrionia</taxon>
        <taxon>Desulfovibrionales</taxon>
        <taxon>Desulfovibrionaceae</taxon>
        <taxon>Desulfovibrio</taxon>
    </lineage>
</organism>
<comment type="similarity">
    <text evidence="4">Belongs to the BPG-independent phosphoglycerate mutase family. A-PGAM subfamily.</text>
</comment>
<evidence type="ECO:0000256" key="3">
    <source>
        <dbReference type="ARBA" id="ARBA00004921"/>
    </source>
</evidence>
<evidence type="ECO:0000256" key="4">
    <source>
        <dbReference type="ARBA" id="ARBA00005524"/>
    </source>
</evidence>
<dbReference type="GO" id="GO:0004619">
    <property type="term" value="F:phosphoglycerate mutase activity"/>
    <property type="evidence" value="ECO:0007669"/>
    <property type="project" value="UniProtKB-EC"/>
</dbReference>
<evidence type="ECO:0000256" key="5">
    <source>
        <dbReference type="ARBA" id="ARBA00023152"/>
    </source>
</evidence>
<dbReference type="AlphaFoldDB" id="A0A1X7C5K3"/>
<sequence length="393" mass="42790">MKLVFLIADGMGGWPLKELGNKTTLEAAHTPNMDMLANKGIVGCCRTVPPSMPPGSDVANMSLLGFDPSKYHTGRGPIEAAAQGLKLDPDDLVWRMNLVNLSELSSDGIMYDYSSGHISTDKSVPLVELLQKELGDDEFTFYPGIQYRHLLVHKGGGKKLENKLSIRPPHDITDQSIALDIEEFGKSPLMNKLLRRAAEVLKDNGTKAVSIWPWGQGNPLLLPDFHEKYSMKGAVVSAVDLIKGLGRASGLEVIDVAGATGLVDTNYAGKVEAALKFLEHGDFVFVHLEGADESGHMGSIKDKITSIERFDAQIVGPILKKYPIGTASYLVTCDHFTPIEIKTHDAEPVPFILVSDKCEASGVKLFSEKNAKATGLMLDKGHELMQWVLNLTN</sequence>